<accession>A0AAV4BPH5</accession>
<sequence>MEGASTTAYGSSEWMPLVFNNVLRIKSTGKSNLRLDGLSSGPKPEKNALEKARVGGFDSGMKVSAKTEYKQLLVSGLGQVVALGITHQKKGKGI</sequence>
<proteinExistence type="predicted"/>
<protein>
    <submittedName>
        <fullName evidence="1">Uncharacterized protein</fullName>
    </submittedName>
</protein>
<gene>
    <name evidence="1" type="ORF">PoB_004898500</name>
</gene>
<dbReference type="AlphaFoldDB" id="A0AAV4BPH5"/>
<comment type="caution">
    <text evidence="1">The sequence shown here is derived from an EMBL/GenBank/DDBJ whole genome shotgun (WGS) entry which is preliminary data.</text>
</comment>
<dbReference type="Proteomes" id="UP000735302">
    <property type="component" value="Unassembled WGS sequence"/>
</dbReference>
<keyword evidence="2" id="KW-1185">Reference proteome</keyword>
<dbReference type="EMBL" id="BLXT01005393">
    <property type="protein sequence ID" value="GFO22480.1"/>
    <property type="molecule type" value="Genomic_DNA"/>
</dbReference>
<name>A0AAV4BPH5_9GAST</name>
<evidence type="ECO:0000313" key="2">
    <source>
        <dbReference type="Proteomes" id="UP000735302"/>
    </source>
</evidence>
<reference evidence="1 2" key="1">
    <citation type="journal article" date="2021" name="Elife">
        <title>Chloroplast acquisition without the gene transfer in kleptoplastic sea slugs, Plakobranchus ocellatus.</title>
        <authorList>
            <person name="Maeda T."/>
            <person name="Takahashi S."/>
            <person name="Yoshida T."/>
            <person name="Shimamura S."/>
            <person name="Takaki Y."/>
            <person name="Nagai Y."/>
            <person name="Toyoda A."/>
            <person name="Suzuki Y."/>
            <person name="Arimoto A."/>
            <person name="Ishii H."/>
            <person name="Satoh N."/>
            <person name="Nishiyama T."/>
            <person name="Hasebe M."/>
            <person name="Maruyama T."/>
            <person name="Minagawa J."/>
            <person name="Obokata J."/>
            <person name="Shigenobu S."/>
        </authorList>
    </citation>
    <scope>NUCLEOTIDE SEQUENCE [LARGE SCALE GENOMIC DNA]</scope>
</reference>
<organism evidence="1 2">
    <name type="scientific">Plakobranchus ocellatus</name>
    <dbReference type="NCBI Taxonomy" id="259542"/>
    <lineage>
        <taxon>Eukaryota</taxon>
        <taxon>Metazoa</taxon>
        <taxon>Spiralia</taxon>
        <taxon>Lophotrochozoa</taxon>
        <taxon>Mollusca</taxon>
        <taxon>Gastropoda</taxon>
        <taxon>Heterobranchia</taxon>
        <taxon>Euthyneura</taxon>
        <taxon>Panpulmonata</taxon>
        <taxon>Sacoglossa</taxon>
        <taxon>Placobranchoidea</taxon>
        <taxon>Plakobranchidae</taxon>
        <taxon>Plakobranchus</taxon>
    </lineage>
</organism>
<evidence type="ECO:0000313" key="1">
    <source>
        <dbReference type="EMBL" id="GFO22480.1"/>
    </source>
</evidence>